<dbReference type="SUPFAM" id="SSF46689">
    <property type="entry name" value="Homeodomain-like"/>
    <property type="match status" value="1"/>
</dbReference>
<evidence type="ECO:0000256" key="1">
    <source>
        <dbReference type="ARBA" id="ARBA00023015"/>
    </source>
</evidence>
<gene>
    <name evidence="5" type="ORF">Y5S_02208</name>
</gene>
<dbReference type="PROSITE" id="PS01124">
    <property type="entry name" value="HTH_ARAC_FAMILY_2"/>
    <property type="match status" value="1"/>
</dbReference>
<keyword evidence="2" id="KW-0238">DNA-binding</keyword>
<evidence type="ECO:0000313" key="5">
    <source>
        <dbReference type="EMBL" id="KGD64453.1"/>
    </source>
</evidence>
<dbReference type="GO" id="GO:0000976">
    <property type="term" value="F:transcription cis-regulatory region binding"/>
    <property type="evidence" value="ECO:0007669"/>
    <property type="project" value="TreeGrafter"/>
</dbReference>
<dbReference type="SMART" id="SM00342">
    <property type="entry name" value="HTH_ARAC"/>
    <property type="match status" value="1"/>
</dbReference>
<dbReference type="AlphaFoldDB" id="A0A095TPY1"/>
<dbReference type="PATRIC" id="fig|1177154.3.peg.2249"/>
<accession>A0A095TPY1</accession>
<dbReference type="InterPro" id="IPR009057">
    <property type="entry name" value="Homeodomain-like_sf"/>
</dbReference>
<dbReference type="Pfam" id="PF12833">
    <property type="entry name" value="HTH_18"/>
    <property type="match status" value="1"/>
</dbReference>
<dbReference type="STRING" id="1177154.Y5S_02208"/>
<name>A0A095TPY1_9GAMM</name>
<dbReference type="PANTHER" id="PTHR47894:SF1">
    <property type="entry name" value="HTH-TYPE TRANSCRIPTIONAL REGULATOR VQSM"/>
    <property type="match status" value="1"/>
</dbReference>
<comment type="caution">
    <text evidence="5">The sequence shown here is derived from an EMBL/GenBank/DDBJ whole genome shotgun (WGS) entry which is preliminary data.</text>
</comment>
<protein>
    <submittedName>
        <fullName evidence="5">Helix-turn-helix-domain containing protein</fullName>
    </submittedName>
</protein>
<sequence>MSQAPASDNGIFLWMTYQAMTRAGLDCAAIFASIGMPDEPPDQSERRINSPQQRFWGAAQQVSGDPHIGLHVGELMPPFRGQVLEYLFLSSSTFGDGLQRALRYNRLMTDALQLQLRIEGNEAVLSGLEHTERHYLECATLIVLRFLQQVSDGEFRPRRITFRHAQGAPEEEYLRAYGCPVRLSSEEGALYFDAALLARSSLAAEPELLRVHEKLAAQKLEDLARQDFLHTVERELGGLLEQGEASLNHLAERLGRTPRALRSELSALGTTFKEVLAGYRERLARRLLARTSEPIDQIIYLTGFSEPAAFTRAFKRWTGETPSAFRKRMHGDNAVF</sequence>
<evidence type="ECO:0000313" key="6">
    <source>
        <dbReference type="Proteomes" id="UP000029444"/>
    </source>
</evidence>
<dbReference type="Pfam" id="PF12625">
    <property type="entry name" value="Arabinose_bd"/>
    <property type="match status" value="1"/>
</dbReference>
<dbReference type="GO" id="GO:0005829">
    <property type="term" value="C:cytosol"/>
    <property type="evidence" value="ECO:0007669"/>
    <property type="project" value="TreeGrafter"/>
</dbReference>
<keyword evidence="1" id="KW-0805">Transcription regulation</keyword>
<feature type="domain" description="HTH araC/xylS-type" evidence="4">
    <location>
        <begin position="230"/>
        <end position="328"/>
    </location>
</feature>
<evidence type="ECO:0000259" key="4">
    <source>
        <dbReference type="PROSITE" id="PS01124"/>
    </source>
</evidence>
<reference evidence="5 6" key="1">
    <citation type="submission" date="2012-09" db="EMBL/GenBank/DDBJ databases">
        <title>Genome Sequence of alkane-degrading Bacterium Alcanivorax sp. 19-m-6.</title>
        <authorList>
            <person name="Lai Q."/>
            <person name="Shao Z."/>
        </authorList>
    </citation>
    <scope>NUCLEOTIDE SEQUENCE [LARGE SCALE GENOMIC DNA]</scope>
    <source>
        <strain evidence="5 6">19-m-6</strain>
    </source>
</reference>
<dbReference type="GO" id="GO:0003700">
    <property type="term" value="F:DNA-binding transcription factor activity"/>
    <property type="evidence" value="ECO:0007669"/>
    <property type="project" value="InterPro"/>
</dbReference>
<proteinExistence type="predicted"/>
<keyword evidence="6" id="KW-1185">Reference proteome</keyword>
<keyword evidence="3" id="KW-0804">Transcription</keyword>
<dbReference type="Proteomes" id="UP000029444">
    <property type="component" value="Unassembled WGS sequence"/>
</dbReference>
<dbReference type="Gene3D" id="1.10.10.60">
    <property type="entry name" value="Homeodomain-like"/>
    <property type="match status" value="1"/>
</dbReference>
<dbReference type="InterPro" id="IPR032687">
    <property type="entry name" value="AraC-type_N"/>
</dbReference>
<organism evidence="5 6">
    <name type="scientific">Alcanivorax nanhaiticus</name>
    <dbReference type="NCBI Taxonomy" id="1177154"/>
    <lineage>
        <taxon>Bacteria</taxon>
        <taxon>Pseudomonadati</taxon>
        <taxon>Pseudomonadota</taxon>
        <taxon>Gammaproteobacteria</taxon>
        <taxon>Oceanospirillales</taxon>
        <taxon>Alcanivoracaceae</taxon>
        <taxon>Alcanivorax</taxon>
    </lineage>
</organism>
<dbReference type="EMBL" id="ARXV01000008">
    <property type="protein sequence ID" value="KGD64453.1"/>
    <property type="molecule type" value="Genomic_DNA"/>
</dbReference>
<dbReference type="eggNOG" id="COG2207">
    <property type="taxonomic scope" value="Bacteria"/>
</dbReference>
<dbReference type="InterPro" id="IPR018060">
    <property type="entry name" value="HTH_AraC"/>
</dbReference>
<dbReference type="RefSeq" id="WP_035233024.1">
    <property type="nucleotide sequence ID" value="NZ_ARXV01000008.1"/>
</dbReference>
<evidence type="ECO:0000256" key="2">
    <source>
        <dbReference type="ARBA" id="ARBA00023125"/>
    </source>
</evidence>
<dbReference type="PANTHER" id="PTHR47894">
    <property type="entry name" value="HTH-TYPE TRANSCRIPTIONAL REGULATOR GADX"/>
    <property type="match status" value="1"/>
</dbReference>
<dbReference type="OrthoDB" id="5722175at2"/>
<evidence type="ECO:0000256" key="3">
    <source>
        <dbReference type="ARBA" id="ARBA00023163"/>
    </source>
</evidence>